<dbReference type="InterPro" id="IPR000358">
    <property type="entry name" value="RNR_small_fam"/>
</dbReference>
<evidence type="ECO:0000256" key="10">
    <source>
        <dbReference type="ARBA" id="ARBA00030749"/>
    </source>
</evidence>
<evidence type="ECO:0000256" key="12">
    <source>
        <dbReference type="ARBA" id="ARBA00042512"/>
    </source>
</evidence>
<keyword evidence="8" id="KW-0408">Iron</keyword>
<dbReference type="Ensembl" id="ENSPEMT00000040331.1">
    <property type="protein sequence ID" value="ENSPEMP00000029540.1"/>
    <property type="gene ID" value="ENSPEMG00000029523.1"/>
</dbReference>
<protein>
    <recommendedName>
        <fullName evidence="11">Ribonucleoside-diphosphate reductase subunit M2</fullName>
        <ecNumber evidence="3">1.17.4.1</ecNumber>
    </recommendedName>
    <alternativeName>
        <fullName evidence="12">Ribonucleotide reductase small chain</fullName>
    </alternativeName>
    <alternativeName>
        <fullName evidence="10">Ribonucleotide reductase small subunit</fullName>
    </alternativeName>
</protein>
<feature type="region of interest" description="Disordered" evidence="15">
    <location>
        <begin position="140"/>
        <end position="169"/>
    </location>
</feature>
<evidence type="ECO:0000256" key="8">
    <source>
        <dbReference type="ARBA" id="ARBA00023004"/>
    </source>
</evidence>
<dbReference type="GO" id="GO:0046872">
    <property type="term" value="F:metal ion binding"/>
    <property type="evidence" value="ECO:0007669"/>
    <property type="project" value="UniProtKB-KW"/>
</dbReference>
<proteinExistence type="predicted"/>
<evidence type="ECO:0000256" key="11">
    <source>
        <dbReference type="ARBA" id="ARBA00040401"/>
    </source>
</evidence>
<comment type="subunit">
    <text evidence="14">Heterodimer of a large and a small subunit. Interacts (via Cy motif and when phosphorylated at Thr-33) with CCNF; the interaction occurs exclusively in G2 and early M.</text>
</comment>
<feature type="compositionally biased region" description="Polar residues" evidence="15">
    <location>
        <begin position="14"/>
        <end position="24"/>
    </location>
</feature>
<dbReference type="GO" id="GO:0005829">
    <property type="term" value="C:cytosol"/>
    <property type="evidence" value="ECO:0007669"/>
    <property type="project" value="TreeGrafter"/>
</dbReference>
<evidence type="ECO:0000256" key="5">
    <source>
        <dbReference type="ARBA" id="ARBA00022553"/>
    </source>
</evidence>
<dbReference type="AlphaFoldDB" id="A0A8C8UC52"/>
<evidence type="ECO:0000256" key="4">
    <source>
        <dbReference type="ARBA" id="ARBA00022490"/>
    </source>
</evidence>
<evidence type="ECO:0000256" key="1">
    <source>
        <dbReference type="ARBA" id="ARBA00001962"/>
    </source>
</evidence>
<evidence type="ECO:0000256" key="6">
    <source>
        <dbReference type="ARBA" id="ARBA00022723"/>
    </source>
</evidence>
<evidence type="ECO:0000256" key="9">
    <source>
        <dbReference type="ARBA" id="ARBA00023116"/>
    </source>
</evidence>
<dbReference type="Gene3D" id="1.10.620.20">
    <property type="entry name" value="Ribonucleotide Reductase, subunit A"/>
    <property type="match status" value="1"/>
</dbReference>
<dbReference type="InterPro" id="IPR012348">
    <property type="entry name" value="RNR-like"/>
</dbReference>
<evidence type="ECO:0000256" key="14">
    <source>
        <dbReference type="ARBA" id="ARBA00047043"/>
    </source>
</evidence>
<reference evidence="16 17" key="1">
    <citation type="submission" date="2018-10" db="EMBL/GenBank/DDBJ databases">
        <title>Improved assembly of the deer mouse Peromyscus maniculatus genome.</title>
        <authorList>
            <person name="Lassance J.-M."/>
            <person name="Hoekstra H.E."/>
        </authorList>
    </citation>
    <scope>NUCLEOTIDE SEQUENCE [LARGE SCALE GENOMIC DNA]</scope>
</reference>
<dbReference type="PANTHER" id="PTHR23409:SF20">
    <property type="entry name" value="RIBONUCLEOSIDE-DIPHOSPHATE REDUCTASE SUBUNIT M2"/>
    <property type="match status" value="1"/>
</dbReference>
<dbReference type="SUPFAM" id="SSF47240">
    <property type="entry name" value="Ferritin-like"/>
    <property type="match status" value="1"/>
</dbReference>
<feature type="region of interest" description="Disordered" evidence="15">
    <location>
        <begin position="1"/>
        <end position="28"/>
    </location>
</feature>
<comment type="function">
    <text evidence="13">Provides the precursors necessary for DNA synthesis. Catalyzes the biosynthesis of deoxyribonucleotides from the corresponding ribonucleotides. Inhibits Wnt signaling.</text>
</comment>
<sequence>MFNWAGGSRGLESVTEQQRPSGRNSCKLISLSSSEGTEHPGDALKPQGLHCDFSCLMSKHLVHKASEQRVKGIIISAVRMEQRFLDAFAVKLTGMNCFLMKPHTESMAALLLLGLDFNRVFRVENPFGFTENTSREGKSNFFGKKAGDSQGMGGRLSTTENSFTLDADF</sequence>
<dbReference type="GO" id="GO:0009263">
    <property type="term" value="P:deoxyribonucleotide biosynthetic process"/>
    <property type="evidence" value="ECO:0007669"/>
    <property type="project" value="UniProtKB-KW"/>
</dbReference>
<dbReference type="GeneTree" id="ENSGT00390000013305"/>
<dbReference type="EC" id="1.17.4.1" evidence="3"/>
<comment type="cofactor">
    <cofactor evidence="1">
        <name>Fe cation</name>
        <dbReference type="ChEBI" id="CHEBI:24875"/>
    </cofactor>
</comment>
<keyword evidence="17" id="KW-1185">Reference proteome</keyword>
<keyword evidence="4" id="KW-0963">Cytoplasm</keyword>
<reference evidence="16" key="3">
    <citation type="submission" date="2025-09" db="UniProtKB">
        <authorList>
            <consortium name="Ensembl"/>
        </authorList>
    </citation>
    <scope>IDENTIFICATION</scope>
</reference>
<dbReference type="InterPro" id="IPR009078">
    <property type="entry name" value="Ferritin-like_SF"/>
</dbReference>
<evidence type="ECO:0000313" key="16">
    <source>
        <dbReference type="Ensembl" id="ENSPEMP00000029540.1"/>
    </source>
</evidence>
<evidence type="ECO:0000256" key="2">
    <source>
        <dbReference type="ARBA" id="ARBA00004496"/>
    </source>
</evidence>
<dbReference type="GO" id="GO:0004748">
    <property type="term" value="F:ribonucleoside-diphosphate reductase activity, thioredoxin disulfide as acceptor"/>
    <property type="evidence" value="ECO:0007669"/>
    <property type="project" value="UniProtKB-EC"/>
</dbReference>
<name>A0A8C8UC52_PERMB</name>
<evidence type="ECO:0000256" key="15">
    <source>
        <dbReference type="SAM" id="MobiDB-lite"/>
    </source>
</evidence>
<keyword evidence="6" id="KW-0479">Metal-binding</keyword>
<evidence type="ECO:0000256" key="3">
    <source>
        <dbReference type="ARBA" id="ARBA00012274"/>
    </source>
</evidence>
<dbReference type="PANTHER" id="PTHR23409">
    <property type="entry name" value="RIBONUCLEOSIDE-DIPHOSPHATE REDUCTASE SMALL CHAIN"/>
    <property type="match status" value="1"/>
</dbReference>
<organism evidence="16 17">
    <name type="scientific">Peromyscus maniculatus bairdii</name>
    <name type="common">Prairie deer mouse</name>
    <dbReference type="NCBI Taxonomy" id="230844"/>
    <lineage>
        <taxon>Eukaryota</taxon>
        <taxon>Metazoa</taxon>
        <taxon>Chordata</taxon>
        <taxon>Craniata</taxon>
        <taxon>Vertebrata</taxon>
        <taxon>Euteleostomi</taxon>
        <taxon>Mammalia</taxon>
        <taxon>Eutheria</taxon>
        <taxon>Euarchontoglires</taxon>
        <taxon>Glires</taxon>
        <taxon>Rodentia</taxon>
        <taxon>Myomorpha</taxon>
        <taxon>Muroidea</taxon>
        <taxon>Cricetidae</taxon>
        <taxon>Neotominae</taxon>
        <taxon>Peromyscus</taxon>
    </lineage>
</organism>
<keyword evidence="9" id="KW-0215">Deoxyribonucleotide synthesis</keyword>
<dbReference type="Proteomes" id="UP000694547">
    <property type="component" value="Chromosome 6"/>
</dbReference>
<dbReference type="Pfam" id="PF00268">
    <property type="entry name" value="Ribonuc_red_sm"/>
    <property type="match status" value="1"/>
</dbReference>
<evidence type="ECO:0000313" key="17">
    <source>
        <dbReference type="Proteomes" id="UP000694547"/>
    </source>
</evidence>
<comment type="subcellular location">
    <subcellularLocation>
        <location evidence="2">Cytoplasm</location>
    </subcellularLocation>
</comment>
<keyword evidence="5" id="KW-0597">Phosphoprotein</keyword>
<evidence type="ECO:0000256" key="7">
    <source>
        <dbReference type="ARBA" id="ARBA00023002"/>
    </source>
</evidence>
<evidence type="ECO:0000256" key="13">
    <source>
        <dbReference type="ARBA" id="ARBA00045635"/>
    </source>
</evidence>
<reference evidence="16" key="2">
    <citation type="submission" date="2025-08" db="UniProtKB">
        <authorList>
            <consortium name="Ensembl"/>
        </authorList>
    </citation>
    <scope>IDENTIFICATION</scope>
</reference>
<keyword evidence="7" id="KW-0560">Oxidoreductase</keyword>
<feature type="compositionally biased region" description="Polar residues" evidence="15">
    <location>
        <begin position="156"/>
        <end position="169"/>
    </location>
</feature>
<accession>A0A8C8UC52</accession>